<dbReference type="InterPro" id="IPR036291">
    <property type="entry name" value="NAD(P)-bd_dom_sf"/>
</dbReference>
<evidence type="ECO:0000313" key="5">
    <source>
        <dbReference type="Proteomes" id="UP000574276"/>
    </source>
</evidence>
<dbReference type="GO" id="GO:0008206">
    <property type="term" value="P:bile acid metabolic process"/>
    <property type="evidence" value="ECO:0007669"/>
    <property type="project" value="UniProtKB-ARBA"/>
</dbReference>
<protein>
    <submittedName>
        <fullName evidence="4">SDR family oxidoreductase</fullName>
    </submittedName>
</protein>
<dbReference type="InterPro" id="IPR020904">
    <property type="entry name" value="Sc_DH/Rdtase_CS"/>
</dbReference>
<gene>
    <name evidence="4" type="ORF">H0486_15195</name>
</gene>
<dbReference type="PANTHER" id="PTHR43976:SF16">
    <property type="entry name" value="SHORT-CHAIN DEHYDROGENASE_REDUCTASE FAMILY PROTEIN"/>
    <property type="match status" value="1"/>
</dbReference>
<dbReference type="Gene3D" id="3.40.50.720">
    <property type="entry name" value="NAD(P)-binding Rossmann-like Domain"/>
    <property type="match status" value="1"/>
</dbReference>
<dbReference type="InterPro" id="IPR051911">
    <property type="entry name" value="SDR_oxidoreductase"/>
</dbReference>
<dbReference type="PRINTS" id="PR00080">
    <property type="entry name" value="SDRFAMILY"/>
</dbReference>
<dbReference type="FunFam" id="3.40.50.720:FF:000084">
    <property type="entry name" value="Short-chain dehydrogenase reductase"/>
    <property type="match status" value="1"/>
</dbReference>
<dbReference type="Proteomes" id="UP000574276">
    <property type="component" value="Unassembled WGS sequence"/>
</dbReference>
<dbReference type="PROSITE" id="PS00061">
    <property type="entry name" value="ADH_SHORT"/>
    <property type="match status" value="1"/>
</dbReference>
<dbReference type="InterPro" id="IPR002347">
    <property type="entry name" value="SDR_fam"/>
</dbReference>
<evidence type="ECO:0000256" key="2">
    <source>
        <dbReference type="ARBA" id="ARBA00023002"/>
    </source>
</evidence>
<evidence type="ECO:0000256" key="3">
    <source>
        <dbReference type="RuleBase" id="RU000363"/>
    </source>
</evidence>
<dbReference type="PRINTS" id="PR00081">
    <property type="entry name" value="GDHRDH"/>
</dbReference>
<dbReference type="PANTHER" id="PTHR43976">
    <property type="entry name" value="SHORT CHAIN DEHYDROGENASE"/>
    <property type="match status" value="1"/>
</dbReference>
<dbReference type="AlphaFoldDB" id="A0A839K2Z9"/>
<keyword evidence="2" id="KW-0560">Oxidoreductase</keyword>
<dbReference type="CDD" id="cd05374">
    <property type="entry name" value="17beta-HSD-like_SDR_c"/>
    <property type="match status" value="1"/>
</dbReference>
<proteinExistence type="inferred from homology"/>
<sequence length="270" mass="30471">MMKTVFITGASSGIGKETAKLFQKKGWNVVATMRKPELEKELNTYPNVRILRCDVTEVESIHNAVEATIKEFGMIDVLINNAGYYTVGSLEESSSEQIRRQIDTNLLGLIEVTKAVIPYFRKQKSGIIINLSSIAGKLSIPLQSLYNTTKFAVEGFSESLQYELEPFHIRVKLIEPGTIKTEFCGRSMIVTTKDDITEYQDYSKRVIGNLIKNGNSGSDPKFVAKTIYKAATDGKKRMRYITGKMKELVIIRKILPLRVYQKLVKMILQA</sequence>
<organism evidence="4 5">
    <name type="scientific">Variimorphobacter saccharofermentans</name>
    <dbReference type="NCBI Taxonomy" id="2755051"/>
    <lineage>
        <taxon>Bacteria</taxon>
        <taxon>Bacillati</taxon>
        <taxon>Bacillota</taxon>
        <taxon>Clostridia</taxon>
        <taxon>Lachnospirales</taxon>
        <taxon>Lachnospiraceae</taxon>
        <taxon>Variimorphobacter</taxon>
    </lineage>
</organism>
<accession>A0A839K2Z9</accession>
<comment type="similarity">
    <text evidence="1 3">Belongs to the short-chain dehydrogenases/reductases (SDR) family.</text>
</comment>
<comment type="caution">
    <text evidence="4">The sequence shown here is derived from an EMBL/GenBank/DDBJ whole genome shotgun (WGS) entry which is preliminary data.</text>
</comment>
<name>A0A839K2Z9_9FIRM</name>
<keyword evidence="5" id="KW-1185">Reference proteome</keyword>
<evidence type="ECO:0000313" key="4">
    <source>
        <dbReference type="EMBL" id="MBB2184224.1"/>
    </source>
</evidence>
<dbReference type="GO" id="GO:0016491">
    <property type="term" value="F:oxidoreductase activity"/>
    <property type="evidence" value="ECO:0007669"/>
    <property type="project" value="UniProtKB-KW"/>
</dbReference>
<dbReference type="Pfam" id="PF00106">
    <property type="entry name" value="adh_short"/>
    <property type="match status" value="1"/>
</dbReference>
<evidence type="ECO:0000256" key="1">
    <source>
        <dbReference type="ARBA" id="ARBA00006484"/>
    </source>
</evidence>
<dbReference type="EMBL" id="JACEGA010000001">
    <property type="protein sequence ID" value="MBB2184224.1"/>
    <property type="molecule type" value="Genomic_DNA"/>
</dbReference>
<dbReference type="SUPFAM" id="SSF51735">
    <property type="entry name" value="NAD(P)-binding Rossmann-fold domains"/>
    <property type="match status" value="1"/>
</dbReference>
<reference evidence="4 5" key="1">
    <citation type="submission" date="2020-07" db="EMBL/GenBank/DDBJ databases">
        <title>Characterization and genome sequencing of isolate MD1, a novel member within the family Lachnospiraceae.</title>
        <authorList>
            <person name="Rettenmaier R."/>
            <person name="Di Bello L."/>
            <person name="Zinser C."/>
            <person name="Scheitz K."/>
            <person name="Liebl W."/>
            <person name="Zverlov V."/>
        </authorList>
    </citation>
    <scope>NUCLEOTIDE SEQUENCE [LARGE SCALE GENOMIC DNA]</scope>
    <source>
        <strain evidence="4 5">MD1</strain>
    </source>
</reference>